<dbReference type="KEGG" id="btw:BF38_5551"/>
<gene>
    <name evidence="2" type="ORF">BF38_5551</name>
</gene>
<evidence type="ECO:0000256" key="1">
    <source>
        <dbReference type="SAM" id="Phobius"/>
    </source>
</evidence>
<feature type="transmembrane region" description="Helical" evidence="1">
    <location>
        <begin position="21"/>
        <end position="41"/>
    </location>
</feature>
<keyword evidence="2" id="KW-0614">Plasmid</keyword>
<keyword evidence="1" id="KW-1133">Transmembrane helix</keyword>
<proteinExistence type="predicted"/>
<organism evidence="2 3">
    <name type="scientific">Bacillus thuringiensis</name>
    <dbReference type="NCBI Taxonomy" id="1428"/>
    <lineage>
        <taxon>Bacteria</taxon>
        <taxon>Bacillati</taxon>
        <taxon>Bacillota</taxon>
        <taxon>Bacilli</taxon>
        <taxon>Bacillales</taxon>
        <taxon>Bacillaceae</taxon>
        <taxon>Bacillus</taxon>
        <taxon>Bacillus cereus group</taxon>
    </lineage>
</organism>
<evidence type="ECO:0000313" key="3">
    <source>
        <dbReference type="Proteomes" id="UP000031876"/>
    </source>
</evidence>
<dbReference type="AlphaFoldDB" id="A0AB33B6M4"/>
<reference evidence="2 3" key="1">
    <citation type="journal article" date="2015" name="Genome Announc.">
        <title>Complete genome sequences for 35 biothreat assay-relevant bacillus species.</title>
        <authorList>
            <person name="Johnson S.L."/>
            <person name="Daligault H.E."/>
            <person name="Davenport K.W."/>
            <person name="Jaissle J."/>
            <person name="Frey K.G."/>
            <person name="Ladner J.T."/>
            <person name="Broomall S.M."/>
            <person name="Bishop-Lilly K.A."/>
            <person name="Bruce D.C."/>
            <person name="Gibbons H.S."/>
            <person name="Coyne S.R."/>
            <person name="Lo C.C."/>
            <person name="Meincke L."/>
            <person name="Munk A.C."/>
            <person name="Koroleva G.I."/>
            <person name="Rosenzweig C.N."/>
            <person name="Palacios G.F."/>
            <person name="Redden C.L."/>
            <person name="Minogue T.D."/>
            <person name="Chain P.S."/>
        </authorList>
    </citation>
    <scope>NUCLEOTIDE SEQUENCE [LARGE SCALE GENOMIC DNA]</scope>
    <source>
        <strain evidence="2 3">HD1011</strain>
    </source>
</reference>
<dbReference type="Proteomes" id="UP000031876">
    <property type="component" value="Plasmid 1"/>
</dbReference>
<sequence>MRTLAFATRNRKEILRDPLTLVFGIVLPIIIMCLFSFIHLLNRYIY</sequence>
<protein>
    <submittedName>
        <fullName evidence="2">ABC-2 type transporter domain protein</fullName>
    </submittedName>
</protein>
<geneLocation type="plasmid" evidence="2 3">
    <name>1</name>
</geneLocation>
<evidence type="ECO:0000313" key="2">
    <source>
        <dbReference type="EMBL" id="AJG79670.1"/>
    </source>
</evidence>
<dbReference type="RefSeq" id="WP_414629866.1">
    <property type="nucleotide sequence ID" value="NZ_CP009336.1"/>
</dbReference>
<keyword evidence="1" id="KW-0812">Transmembrane</keyword>
<dbReference type="EMBL" id="CP009336">
    <property type="protein sequence ID" value="AJG79670.1"/>
    <property type="molecule type" value="Genomic_DNA"/>
</dbReference>
<name>A0AB33B6M4_BACTU</name>
<accession>A0AB33B6M4</accession>
<keyword evidence="1" id="KW-0472">Membrane</keyword>